<evidence type="ECO:0000313" key="9">
    <source>
        <dbReference type="EMBL" id="WOC13432.1"/>
    </source>
</evidence>
<feature type="transmembrane region" description="Helical" evidence="7">
    <location>
        <begin position="131"/>
        <end position="152"/>
    </location>
</feature>
<gene>
    <name evidence="9" type="ORF">MP11Mi_25330</name>
</gene>
<keyword evidence="4 7" id="KW-0812">Transmembrane</keyword>
<protein>
    <recommendedName>
        <fullName evidence="8">Major facilitator superfamily (MFS) profile domain-containing protein</fullName>
    </recommendedName>
</protein>
<comment type="similarity">
    <text evidence="2">Belongs to the major facilitator superfamily.</text>
</comment>
<feature type="transmembrane region" description="Helical" evidence="7">
    <location>
        <begin position="158"/>
        <end position="177"/>
    </location>
</feature>
<dbReference type="Pfam" id="PF07690">
    <property type="entry name" value="MFS_1"/>
    <property type="match status" value="1"/>
</dbReference>
<name>A0AA97CY42_9ACTN</name>
<keyword evidence="3" id="KW-0813">Transport</keyword>
<feature type="transmembrane region" description="Helical" evidence="7">
    <location>
        <begin position="359"/>
        <end position="378"/>
    </location>
</feature>
<dbReference type="RefSeq" id="WP_420039255.1">
    <property type="nucleotide sequence ID" value="NZ_CP128986.1"/>
</dbReference>
<dbReference type="AlphaFoldDB" id="A0AA97CY42"/>
<dbReference type="GO" id="GO:0022857">
    <property type="term" value="F:transmembrane transporter activity"/>
    <property type="evidence" value="ECO:0007669"/>
    <property type="project" value="InterPro"/>
</dbReference>
<comment type="subcellular location">
    <subcellularLocation>
        <location evidence="1">Cell membrane</location>
        <topology evidence="1">Multi-pass membrane protein</topology>
    </subcellularLocation>
</comment>
<reference evidence="9" key="1">
    <citation type="submission" date="2023-06" db="EMBL/GenBank/DDBJ databases">
        <title>Gordonia sp. nov. and Pseudochrobactrum sp. nov., two species isolated from the burying beetle Nicrophorus vespilloides.</title>
        <authorList>
            <person name="Poehlein A."/>
            <person name="Guzman J."/>
            <person name="Daniel R."/>
            <person name="Vilcinskas A."/>
        </authorList>
    </citation>
    <scope>NUCLEOTIDE SEQUENCE</scope>
    <source>
        <strain evidence="9">MP11Mi</strain>
    </source>
</reference>
<dbReference type="InterPro" id="IPR020846">
    <property type="entry name" value="MFS_dom"/>
</dbReference>
<evidence type="ECO:0000256" key="2">
    <source>
        <dbReference type="ARBA" id="ARBA00008335"/>
    </source>
</evidence>
<evidence type="ECO:0000256" key="7">
    <source>
        <dbReference type="SAM" id="Phobius"/>
    </source>
</evidence>
<proteinExistence type="inferred from homology"/>
<dbReference type="InterPro" id="IPR036259">
    <property type="entry name" value="MFS_trans_sf"/>
</dbReference>
<keyword evidence="6 7" id="KW-0472">Membrane</keyword>
<sequence length="393" mass="39415">MARLFTPSSTVGACVAMVAVGGMMAAYGPVIPELQARFGLSEAVAGSGLAVQSIGAVVGVLSAQPVLRRWGNRFAVSIALVLISFGAGLICFAPTWPLVLAGAVVAGFGFGGCDALITQLFILGQGSRGPALVNVAHACFGIGTVAAPALIATIGAEHYPLLFGAIAVVGVAALTSMRGLSPRPTPADVAAAQPSSSGANPRATRVGVAIVGGLLVLYIAHFAVQSGIGNWEPTRLLDLGHNAHAASLATSGFWLMMVVGRFLVVPLVHRIDPSVIVIVSTVGMTAAITVALIPSVTIWAYLAAGLFIGPIFPNGLNWLAATNRAQGSAFAYVIAGAMAGAVICPPLIGLLIGMSGTGVLAPALIVAASLCVCAALVVRRASASVTPEAATRG</sequence>
<feature type="transmembrane region" description="Helical" evidence="7">
    <location>
        <begin position="206"/>
        <end position="224"/>
    </location>
</feature>
<feature type="transmembrane region" description="Helical" evidence="7">
    <location>
        <begin position="43"/>
        <end position="62"/>
    </location>
</feature>
<organism evidence="9">
    <name type="scientific">Gordonia sp. MP11Mi</name>
    <dbReference type="NCBI Taxonomy" id="3022769"/>
    <lineage>
        <taxon>Bacteria</taxon>
        <taxon>Bacillati</taxon>
        <taxon>Actinomycetota</taxon>
        <taxon>Actinomycetes</taxon>
        <taxon>Mycobacteriales</taxon>
        <taxon>Gordoniaceae</taxon>
        <taxon>Gordonia</taxon>
    </lineage>
</organism>
<evidence type="ECO:0000256" key="3">
    <source>
        <dbReference type="ARBA" id="ARBA00022448"/>
    </source>
</evidence>
<evidence type="ECO:0000256" key="4">
    <source>
        <dbReference type="ARBA" id="ARBA00022692"/>
    </source>
</evidence>
<dbReference type="InterPro" id="IPR051788">
    <property type="entry name" value="MFS_Transporter"/>
</dbReference>
<feature type="transmembrane region" description="Helical" evidence="7">
    <location>
        <begin position="299"/>
        <end position="319"/>
    </location>
</feature>
<evidence type="ECO:0000259" key="8">
    <source>
        <dbReference type="PROSITE" id="PS50850"/>
    </source>
</evidence>
<accession>A0AA97CY42</accession>
<feature type="transmembrane region" description="Helical" evidence="7">
    <location>
        <begin position="12"/>
        <end position="31"/>
    </location>
</feature>
<dbReference type="GO" id="GO:0005886">
    <property type="term" value="C:plasma membrane"/>
    <property type="evidence" value="ECO:0007669"/>
    <property type="project" value="UniProtKB-SubCell"/>
</dbReference>
<dbReference type="Gene3D" id="1.20.1250.20">
    <property type="entry name" value="MFS general substrate transporter like domains"/>
    <property type="match status" value="2"/>
</dbReference>
<dbReference type="PANTHER" id="PTHR23514:SF3">
    <property type="entry name" value="BYPASS OF STOP CODON PROTEIN 6"/>
    <property type="match status" value="1"/>
</dbReference>
<dbReference type="InterPro" id="IPR011701">
    <property type="entry name" value="MFS"/>
</dbReference>
<dbReference type="PANTHER" id="PTHR23514">
    <property type="entry name" value="BYPASS OF STOP CODON PROTEIN 6"/>
    <property type="match status" value="1"/>
</dbReference>
<evidence type="ECO:0000256" key="6">
    <source>
        <dbReference type="ARBA" id="ARBA00023136"/>
    </source>
</evidence>
<keyword evidence="5 7" id="KW-1133">Transmembrane helix</keyword>
<evidence type="ECO:0000256" key="5">
    <source>
        <dbReference type="ARBA" id="ARBA00022989"/>
    </source>
</evidence>
<dbReference type="PROSITE" id="PS50850">
    <property type="entry name" value="MFS"/>
    <property type="match status" value="1"/>
</dbReference>
<evidence type="ECO:0000256" key="1">
    <source>
        <dbReference type="ARBA" id="ARBA00004651"/>
    </source>
</evidence>
<feature type="transmembrane region" description="Helical" evidence="7">
    <location>
        <begin position="331"/>
        <end position="353"/>
    </location>
</feature>
<feature type="transmembrane region" description="Helical" evidence="7">
    <location>
        <begin position="275"/>
        <end position="293"/>
    </location>
</feature>
<feature type="transmembrane region" description="Helical" evidence="7">
    <location>
        <begin position="244"/>
        <end position="263"/>
    </location>
</feature>
<dbReference type="SUPFAM" id="SSF103473">
    <property type="entry name" value="MFS general substrate transporter"/>
    <property type="match status" value="1"/>
</dbReference>
<dbReference type="EMBL" id="CP128986">
    <property type="protein sequence ID" value="WOC13432.1"/>
    <property type="molecule type" value="Genomic_DNA"/>
</dbReference>
<feature type="transmembrane region" description="Helical" evidence="7">
    <location>
        <begin position="74"/>
        <end position="96"/>
    </location>
</feature>
<feature type="domain" description="Major facilitator superfamily (MFS) profile" evidence="8">
    <location>
        <begin position="1"/>
        <end position="386"/>
    </location>
</feature>
<feature type="transmembrane region" description="Helical" evidence="7">
    <location>
        <begin position="102"/>
        <end position="124"/>
    </location>
</feature>